<dbReference type="EMBL" id="HACG01035794">
    <property type="protein sequence ID" value="CEK82659.1"/>
    <property type="molecule type" value="Transcribed_RNA"/>
</dbReference>
<accession>A0A0B7ANN3</accession>
<name>A0A0B7ANN3_9EUPU</name>
<dbReference type="AlphaFoldDB" id="A0A0B7ANN3"/>
<gene>
    <name evidence="1" type="primary">ORF132822</name>
</gene>
<organism evidence="1">
    <name type="scientific">Arion vulgaris</name>
    <dbReference type="NCBI Taxonomy" id="1028688"/>
    <lineage>
        <taxon>Eukaryota</taxon>
        <taxon>Metazoa</taxon>
        <taxon>Spiralia</taxon>
        <taxon>Lophotrochozoa</taxon>
        <taxon>Mollusca</taxon>
        <taxon>Gastropoda</taxon>
        <taxon>Heterobranchia</taxon>
        <taxon>Euthyneura</taxon>
        <taxon>Panpulmonata</taxon>
        <taxon>Eupulmonata</taxon>
        <taxon>Stylommatophora</taxon>
        <taxon>Helicina</taxon>
        <taxon>Arionoidea</taxon>
        <taxon>Arionidae</taxon>
        <taxon>Arion</taxon>
    </lineage>
</organism>
<sequence length="51" mass="6075">MIYRALFYDTYIPNQFVDGFCNNDYVCISNIKCQHTKKNKHIQQKPDTFGI</sequence>
<evidence type="ECO:0000313" key="1">
    <source>
        <dbReference type="EMBL" id="CEK82659.1"/>
    </source>
</evidence>
<protein>
    <submittedName>
        <fullName evidence="1">Uncharacterized protein</fullName>
    </submittedName>
</protein>
<reference evidence="1" key="1">
    <citation type="submission" date="2014-12" db="EMBL/GenBank/DDBJ databases">
        <title>Insight into the proteome of Arion vulgaris.</title>
        <authorList>
            <person name="Aradska J."/>
            <person name="Bulat T."/>
            <person name="Smidak R."/>
            <person name="Sarate P."/>
            <person name="Gangsoo J."/>
            <person name="Sialana F."/>
            <person name="Bilban M."/>
            <person name="Lubec G."/>
        </authorList>
    </citation>
    <scope>NUCLEOTIDE SEQUENCE</scope>
    <source>
        <tissue evidence="1">Skin</tissue>
    </source>
</reference>
<proteinExistence type="predicted"/>